<keyword evidence="3 4" id="KW-0067">ATP-binding</keyword>
<organism evidence="5 6">
    <name type="scientific">Paenibacillus cisolokensis</name>
    <dbReference type="NCBI Taxonomy" id="1658519"/>
    <lineage>
        <taxon>Bacteria</taxon>
        <taxon>Bacillati</taxon>
        <taxon>Bacillota</taxon>
        <taxon>Bacilli</taxon>
        <taxon>Bacillales</taxon>
        <taxon>Paenibacillaceae</taxon>
        <taxon>Paenibacillus</taxon>
    </lineage>
</organism>
<evidence type="ECO:0000256" key="1">
    <source>
        <dbReference type="ARBA" id="ARBA00010638"/>
    </source>
</evidence>
<comment type="similarity">
    <text evidence="1 4">Belongs to the 5-formyltetrahydrofolate cyclo-ligase family.</text>
</comment>
<dbReference type="InterPro" id="IPR024185">
    <property type="entry name" value="FTHF_cligase-like_sf"/>
</dbReference>
<dbReference type="Gene3D" id="3.40.50.10420">
    <property type="entry name" value="NagB/RpiA/CoA transferase-like"/>
    <property type="match status" value="1"/>
</dbReference>
<name>A0ABQ4N0T9_9BACL</name>
<evidence type="ECO:0000256" key="4">
    <source>
        <dbReference type="RuleBase" id="RU361279"/>
    </source>
</evidence>
<dbReference type="PIRSF" id="PIRSF006806">
    <property type="entry name" value="FTHF_cligase"/>
    <property type="match status" value="1"/>
</dbReference>
<comment type="cofactor">
    <cofactor evidence="4">
        <name>Mg(2+)</name>
        <dbReference type="ChEBI" id="CHEBI:18420"/>
    </cofactor>
</comment>
<evidence type="ECO:0000256" key="2">
    <source>
        <dbReference type="ARBA" id="ARBA00022741"/>
    </source>
</evidence>
<keyword evidence="4" id="KW-0479">Metal-binding</keyword>
<dbReference type="InterPro" id="IPR037171">
    <property type="entry name" value="NagB/RpiA_transferase-like"/>
</dbReference>
<proteinExistence type="inferred from homology"/>
<dbReference type="RefSeq" id="WP_213527033.1">
    <property type="nucleotide sequence ID" value="NZ_BOVJ01000009.1"/>
</dbReference>
<dbReference type="NCBIfam" id="TIGR02727">
    <property type="entry name" value="MTHFS_bact"/>
    <property type="match status" value="1"/>
</dbReference>
<dbReference type="Proteomes" id="UP000680304">
    <property type="component" value="Unassembled WGS sequence"/>
</dbReference>
<evidence type="ECO:0000313" key="5">
    <source>
        <dbReference type="EMBL" id="GIQ61796.1"/>
    </source>
</evidence>
<comment type="caution">
    <text evidence="5">The sequence shown here is derived from an EMBL/GenBank/DDBJ whole genome shotgun (WGS) entry which is preliminary data.</text>
</comment>
<dbReference type="Pfam" id="PF01812">
    <property type="entry name" value="5-FTHF_cyc-lig"/>
    <property type="match status" value="1"/>
</dbReference>
<dbReference type="SUPFAM" id="SSF100950">
    <property type="entry name" value="NagB/RpiA/CoA transferase-like"/>
    <property type="match status" value="1"/>
</dbReference>
<sequence length="205" mass="23203">MQDKANDTASQKREWRRRMSALRDGLPLERRLAWSLDACRAAAAWMEERGIESFMTYVPFRSELDTRPLIEWGWERGVAVTVPRANPADRSMTLYRIAGWDDLETGAYGIPEPNPSRAKAFRRIPDAVWVPGLAFDLRGGRLGYGGGYYDRFDAYLRSLPGGRPPWIGMAYEAQLTADVPTEDHDARVDGVMTERGFYPAVRKGS</sequence>
<keyword evidence="2 4" id="KW-0547">Nucleotide-binding</keyword>
<dbReference type="PANTHER" id="PTHR23407:SF1">
    <property type="entry name" value="5-FORMYLTETRAHYDROFOLATE CYCLO-LIGASE"/>
    <property type="match status" value="1"/>
</dbReference>
<keyword evidence="6" id="KW-1185">Reference proteome</keyword>
<dbReference type="EC" id="6.3.3.2" evidence="4"/>
<keyword evidence="4" id="KW-0460">Magnesium</keyword>
<dbReference type="InterPro" id="IPR002698">
    <property type="entry name" value="FTHF_cligase"/>
</dbReference>
<comment type="catalytic activity">
    <reaction evidence="4">
        <text>(6S)-5-formyl-5,6,7,8-tetrahydrofolate + ATP = (6R)-5,10-methenyltetrahydrofolate + ADP + phosphate</text>
        <dbReference type="Rhea" id="RHEA:10488"/>
        <dbReference type="ChEBI" id="CHEBI:30616"/>
        <dbReference type="ChEBI" id="CHEBI:43474"/>
        <dbReference type="ChEBI" id="CHEBI:57455"/>
        <dbReference type="ChEBI" id="CHEBI:57457"/>
        <dbReference type="ChEBI" id="CHEBI:456216"/>
        <dbReference type="EC" id="6.3.3.2"/>
    </reaction>
</comment>
<gene>
    <name evidence="5" type="ORF">PACILC2_03640</name>
</gene>
<evidence type="ECO:0000313" key="6">
    <source>
        <dbReference type="Proteomes" id="UP000680304"/>
    </source>
</evidence>
<dbReference type="EMBL" id="BOVJ01000009">
    <property type="protein sequence ID" value="GIQ61796.1"/>
    <property type="molecule type" value="Genomic_DNA"/>
</dbReference>
<dbReference type="PANTHER" id="PTHR23407">
    <property type="entry name" value="ATPASE INHIBITOR/5-FORMYLTETRAHYDROFOLATE CYCLO-LIGASE"/>
    <property type="match status" value="1"/>
</dbReference>
<protein>
    <recommendedName>
        <fullName evidence="4">5-formyltetrahydrofolate cyclo-ligase</fullName>
        <ecNumber evidence="4">6.3.3.2</ecNumber>
    </recommendedName>
</protein>
<reference evidence="5 6" key="1">
    <citation type="submission" date="2021-04" db="EMBL/GenBank/DDBJ databases">
        <title>Draft genome sequence of Paenibacillus cisolokensis, LC2-13A.</title>
        <authorList>
            <person name="Uke A."/>
            <person name="Chhe C."/>
            <person name="Baramee S."/>
            <person name="Kosugi A."/>
        </authorList>
    </citation>
    <scope>NUCLEOTIDE SEQUENCE [LARGE SCALE GENOMIC DNA]</scope>
    <source>
        <strain evidence="5 6">LC2-13A</strain>
    </source>
</reference>
<evidence type="ECO:0000256" key="3">
    <source>
        <dbReference type="ARBA" id="ARBA00022840"/>
    </source>
</evidence>
<accession>A0ABQ4N0T9</accession>